<protein>
    <recommendedName>
        <fullName evidence="2">DUF4835 domain-containing protein</fullName>
    </recommendedName>
</protein>
<evidence type="ECO:0008006" key="2">
    <source>
        <dbReference type="Google" id="ProtNLM"/>
    </source>
</evidence>
<evidence type="ECO:0000313" key="1">
    <source>
        <dbReference type="EMBL" id="KKL04252.1"/>
    </source>
</evidence>
<dbReference type="AlphaFoldDB" id="A0A0F9ARK7"/>
<comment type="caution">
    <text evidence="1">The sequence shown here is derived from an EMBL/GenBank/DDBJ whole genome shotgun (WGS) entry which is preliminary data.</text>
</comment>
<proteinExistence type="predicted"/>
<reference evidence="1" key="1">
    <citation type="journal article" date="2015" name="Nature">
        <title>Complex archaea that bridge the gap between prokaryotes and eukaryotes.</title>
        <authorList>
            <person name="Spang A."/>
            <person name="Saw J.H."/>
            <person name="Jorgensen S.L."/>
            <person name="Zaremba-Niedzwiedzka K."/>
            <person name="Martijn J."/>
            <person name="Lind A.E."/>
            <person name="van Eijk R."/>
            <person name="Schleper C."/>
            <person name="Guy L."/>
            <person name="Ettema T.J."/>
        </authorList>
    </citation>
    <scope>NUCLEOTIDE SEQUENCE</scope>
</reference>
<dbReference type="InterPro" id="IPR032274">
    <property type="entry name" value="DUF4835"/>
</dbReference>
<organism evidence="1">
    <name type="scientific">marine sediment metagenome</name>
    <dbReference type="NCBI Taxonomy" id="412755"/>
    <lineage>
        <taxon>unclassified sequences</taxon>
        <taxon>metagenomes</taxon>
        <taxon>ecological metagenomes</taxon>
    </lineage>
</organism>
<feature type="non-terminal residue" evidence="1">
    <location>
        <position position="1"/>
    </location>
</feature>
<name>A0A0F9ARK7_9ZZZZ</name>
<sequence>FESLEYDVTQHLSNLTSLLAYWAYMIIGLDYDSYGYLGGGPFFQQAENIVQNAQNAREGGWKPFESLDHKNRYWLVTDILNDGYRPLREFNYSYHRMGLDIMDSKVNEGRAVIAESLDKLQMVYREKPDPFVYWLQLILDAKSDEMINIFSESFTEEKNRAVNILQEIDPANKTKYDKIQASN</sequence>
<accession>A0A0F9ARK7</accession>
<gene>
    <name evidence="1" type="ORF">LCGC14_2617910</name>
</gene>
<dbReference type="EMBL" id="LAZR01044601">
    <property type="protein sequence ID" value="KKL04252.1"/>
    <property type="molecule type" value="Genomic_DNA"/>
</dbReference>
<dbReference type="Pfam" id="PF16119">
    <property type="entry name" value="DUF4835"/>
    <property type="match status" value="1"/>
</dbReference>